<name>A0A8S1ZJY3_ARAAE</name>
<keyword evidence="11" id="KW-1185">Reference proteome</keyword>
<evidence type="ECO:0000256" key="7">
    <source>
        <dbReference type="ARBA" id="ARBA00022927"/>
    </source>
</evidence>
<evidence type="ECO:0000256" key="8">
    <source>
        <dbReference type="ARBA" id="ARBA00023128"/>
    </source>
</evidence>
<dbReference type="GO" id="GO:0008320">
    <property type="term" value="F:protein transmembrane transporter activity"/>
    <property type="evidence" value="ECO:0007669"/>
    <property type="project" value="InterPro"/>
</dbReference>
<evidence type="ECO:0000256" key="2">
    <source>
        <dbReference type="ARBA" id="ARBA00010510"/>
    </source>
</evidence>
<comment type="similarity">
    <text evidence="2">Belongs to the Tom40 family.</text>
</comment>
<dbReference type="InterPro" id="IPR027246">
    <property type="entry name" value="Porin_Euk/Tom40"/>
</dbReference>
<keyword evidence="4" id="KW-1134">Transmembrane beta strand</keyword>
<dbReference type="AlphaFoldDB" id="A0A8S1ZJY3"/>
<keyword evidence="8" id="KW-0496">Mitochondrion</keyword>
<evidence type="ECO:0000256" key="3">
    <source>
        <dbReference type="ARBA" id="ARBA00022448"/>
    </source>
</evidence>
<protein>
    <submittedName>
        <fullName evidence="10">Uncharacterized protein</fullName>
    </submittedName>
</protein>
<keyword evidence="9" id="KW-0472">Membrane</keyword>
<evidence type="ECO:0000313" key="11">
    <source>
        <dbReference type="Proteomes" id="UP000682877"/>
    </source>
</evidence>
<gene>
    <name evidence="10" type="ORF">AARE701A_LOCUS1937</name>
</gene>
<proteinExistence type="inferred from homology"/>
<evidence type="ECO:0000256" key="9">
    <source>
        <dbReference type="ARBA" id="ARBA00023136"/>
    </source>
</evidence>
<dbReference type="PANTHER" id="PTHR10802">
    <property type="entry name" value="MITOCHONDRIAL IMPORT RECEPTOR SUBUNIT TOM40"/>
    <property type="match status" value="1"/>
</dbReference>
<keyword evidence="6" id="KW-1000">Mitochondrion outer membrane</keyword>
<evidence type="ECO:0000256" key="4">
    <source>
        <dbReference type="ARBA" id="ARBA00022452"/>
    </source>
</evidence>
<dbReference type="InterPro" id="IPR023614">
    <property type="entry name" value="Porin_dom_sf"/>
</dbReference>
<keyword evidence="5" id="KW-0812">Transmembrane</keyword>
<dbReference type="Pfam" id="PF01459">
    <property type="entry name" value="Porin_3"/>
    <property type="match status" value="1"/>
</dbReference>
<evidence type="ECO:0000256" key="6">
    <source>
        <dbReference type="ARBA" id="ARBA00022787"/>
    </source>
</evidence>
<dbReference type="GO" id="GO:0005741">
    <property type="term" value="C:mitochondrial outer membrane"/>
    <property type="evidence" value="ECO:0007669"/>
    <property type="project" value="UniProtKB-SubCell"/>
</dbReference>
<dbReference type="Proteomes" id="UP000682877">
    <property type="component" value="Chromosome 1"/>
</dbReference>
<reference evidence="10" key="1">
    <citation type="submission" date="2021-01" db="EMBL/GenBank/DDBJ databases">
        <authorList>
            <person name="Bezrukov I."/>
        </authorList>
    </citation>
    <scope>NUCLEOTIDE SEQUENCE</scope>
</reference>
<accession>A0A8S1ZJY3</accession>
<keyword evidence="7" id="KW-0653">Protein transport</keyword>
<dbReference type="GO" id="GO:0030150">
    <property type="term" value="P:protein import into mitochondrial matrix"/>
    <property type="evidence" value="ECO:0007669"/>
    <property type="project" value="InterPro"/>
</dbReference>
<dbReference type="EMBL" id="LR999451">
    <property type="protein sequence ID" value="CAE5958328.1"/>
    <property type="molecule type" value="Genomic_DNA"/>
</dbReference>
<evidence type="ECO:0000256" key="1">
    <source>
        <dbReference type="ARBA" id="ARBA00004374"/>
    </source>
</evidence>
<organism evidence="10 11">
    <name type="scientific">Arabidopsis arenosa</name>
    <name type="common">Sand rock-cress</name>
    <name type="synonym">Cardaminopsis arenosa</name>
    <dbReference type="NCBI Taxonomy" id="38785"/>
    <lineage>
        <taxon>Eukaryota</taxon>
        <taxon>Viridiplantae</taxon>
        <taxon>Streptophyta</taxon>
        <taxon>Embryophyta</taxon>
        <taxon>Tracheophyta</taxon>
        <taxon>Spermatophyta</taxon>
        <taxon>Magnoliopsida</taxon>
        <taxon>eudicotyledons</taxon>
        <taxon>Gunneridae</taxon>
        <taxon>Pentapetalae</taxon>
        <taxon>rosids</taxon>
        <taxon>malvids</taxon>
        <taxon>Brassicales</taxon>
        <taxon>Brassicaceae</taxon>
        <taxon>Camelineae</taxon>
        <taxon>Arabidopsis</taxon>
    </lineage>
</organism>
<evidence type="ECO:0000313" key="10">
    <source>
        <dbReference type="EMBL" id="CAE5958328.1"/>
    </source>
</evidence>
<comment type="subcellular location">
    <subcellularLocation>
        <location evidence="1">Mitochondrion outer membrane</location>
        <topology evidence="1">Multi-pass membrane protein</topology>
    </subcellularLocation>
</comment>
<keyword evidence="3" id="KW-0813">Transport</keyword>
<sequence length="275" mass="29700">MSDEQFLDFTKTKPNLNLPVAFEELNHEAFRSLHPDQFSGLRVNYSAAIYDQKVFISSTNSEANNECGGYFFHPKLVLVGKASTDGTLNARVKASVTEQILLKASATSSTALVTLEYTGLSNRSQLQLGSNGLMGATYIQVATAQGFDTGNILMTYVHKVSKKVSLATEFVFNYLANDAKASFGCDYVFDQCRLRGNADSEGAVCALIEGGLGTGKISLSAKLADLKKGDVVFGLGIALDVQDGGVHYPISSNLDNIRRMVKFNDSNHKLLSAPM</sequence>
<dbReference type="Gene3D" id="2.40.160.10">
    <property type="entry name" value="Porin"/>
    <property type="match status" value="1"/>
</dbReference>
<dbReference type="InterPro" id="IPR037930">
    <property type="entry name" value="Tom40"/>
</dbReference>
<evidence type="ECO:0000256" key="5">
    <source>
        <dbReference type="ARBA" id="ARBA00022692"/>
    </source>
</evidence>